<organism evidence="2">
    <name type="scientific">marine sediment metagenome</name>
    <dbReference type="NCBI Taxonomy" id="412755"/>
    <lineage>
        <taxon>unclassified sequences</taxon>
        <taxon>metagenomes</taxon>
        <taxon>ecological metagenomes</taxon>
    </lineage>
</organism>
<gene>
    <name evidence="2" type="ORF">LCGC14_0170490</name>
</gene>
<reference evidence="2" key="1">
    <citation type="journal article" date="2015" name="Nature">
        <title>Complex archaea that bridge the gap between prokaryotes and eukaryotes.</title>
        <authorList>
            <person name="Spang A."/>
            <person name="Saw J.H."/>
            <person name="Jorgensen S.L."/>
            <person name="Zaremba-Niedzwiedzka K."/>
            <person name="Martijn J."/>
            <person name="Lind A.E."/>
            <person name="van Eijk R."/>
            <person name="Schleper C."/>
            <person name="Guy L."/>
            <person name="Ettema T.J."/>
        </authorList>
    </citation>
    <scope>NUCLEOTIDE SEQUENCE</scope>
</reference>
<protein>
    <submittedName>
        <fullName evidence="2">Uncharacterized protein</fullName>
    </submittedName>
</protein>
<dbReference type="AlphaFoldDB" id="A0A0F9USN1"/>
<dbReference type="EMBL" id="LAZR01000066">
    <property type="protein sequence ID" value="KKN96120.1"/>
    <property type="molecule type" value="Genomic_DNA"/>
</dbReference>
<name>A0A0F9USN1_9ZZZZ</name>
<comment type="caution">
    <text evidence="2">The sequence shown here is derived from an EMBL/GenBank/DDBJ whole genome shotgun (WGS) entry which is preliminary data.</text>
</comment>
<accession>A0A0F9USN1</accession>
<proteinExistence type="predicted"/>
<sequence length="134" mass="14445">MSKQIFAHELAEIVTGLLIKPELLGELDSADRHADFLGAIAGVVADFCGGEVSMVEASRSADPIKSTVYLRVNDSLPAVCRNVWSNHDLTGWEKEEAESQASGEDLEPMSRAEAKATRKALQKLLTQAAKSFSA</sequence>
<feature type="region of interest" description="Disordered" evidence="1">
    <location>
        <begin position="94"/>
        <end position="115"/>
    </location>
</feature>
<evidence type="ECO:0000256" key="1">
    <source>
        <dbReference type="SAM" id="MobiDB-lite"/>
    </source>
</evidence>
<evidence type="ECO:0000313" key="2">
    <source>
        <dbReference type="EMBL" id="KKN96120.1"/>
    </source>
</evidence>